<name>A0ABR8Z4A1_9MICO</name>
<gene>
    <name evidence="2" type="ORF">H9624_09910</name>
</gene>
<dbReference type="Pfam" id="PF13822">
    <property type="entry name" value="ACC_epsilon"/>
    <property type="match status" value="1"/>
</dbReference>
<evidence type="ECO:0000313" key="2">
    <source>
        <dbReference type="EMBL" id="MBD8062639.1"/>
    </source>
</evidence>
<dbReference type="EMBL" id="JACSPO010000004">
    <property type="protein sequence ID" value="MBD8062639.1"/>
    <property type="molecule type" value="Genomic_DNA"/>
</dbReference>
<evidence type="ECO:0000313" key="3">
    <source>
        <dbReference type="Proteomes" id="UP000661894"/>
    </source>
</evidence>
<feature type="region of interest" description="Disordered" evidence="1">
    <location>
        <begin position="49"/>
        <end position="81"/>
    </location>
</feature>
<evidence type="ECO:0000256" key="1">
    <source>
        <dbReference type="SAM" id="MobiDB-lite"/>
    </source>
</evidence>
<dbReference type="RefSeq" id="WP_251839743.1">
    <property type="nucleotide sequence ID" value="NZ_JACSPO010000004.1"/>
</dbReference>
<protein>
    <submittedName>
        <fullName evidence="2">Acyl-CoA carboxylase subunit epsilon</fullName>
    </submittedName>
</protein>
<comment type="caution">
    <text evidence="2">The sequence shown here is derived from an EMBL/GenBank/DDBJ whole genome shotgun (WGS) entry which is preliminary data.</text>
</comment>
<proteinExistence type="predicted"/>
<accession>A0ABR8Z4A1</accession>
<sequence>MSSATGESGDLTAAQLRVVRGVPDDVELAALVAGIVAARAAAADAAGAAAARVPSPWSDHGRRLGRRPVAGPGAWRWSLHP</sequence>
<reference evidence="2 3" key="1">
    <citation type="submission" date="2020-08" db="EMBL/GenBank/DDBJ databases">
        <title>A Genomic Blueprint of the Chicken Gut Microbiome.</title>
        <authorList>
            <person name="Gilroy R."/>
            <person name="Ravi A."/>
            <person name="Getino M."/>
            <person name="Pursley I."/>
            <person name="Horton D.L."/>
            <person name="Alikhan N.-F."/>
            <person name="Baker D."/>
            <person name="Gharbi K."/>
            <person name="Hall N."/>
            <person name="Watson M."/>
            <person name="Adriaenssens E.M."/>
            <person name="Foster-Nyarko E."/>
            <person name="Jarju S."/>
            <person name="Secka A."/>
            <person name="Antonio M."/>
            <person name="Oren A."/>
            <person name="Chaudhuri R."/>
            <person name="La Ragione R.M."/>
            <person name="Hildebrand F."/>
            <person name="Pallen M.J."/>
        </authorList>
    </citation>
    <scope>NUCLEOTIDE SEQUENCE [LARGE SCALE GENOMIC DNA]</scope>
    <source>
        <strain evidence="2 3">Sa1BUA1</strain>
    </source>
</reference>
<dbReference type="InterPro" id="IPR032716">
    <property type="entry name" value="ACC_epsilon"/>
</dbReference>
<dbReference type="Proteomes" id="UP000661894">
    <property type="component" value="Unassembled WGS sequence"/>
</dbReference>
<organism evidence="2 3">
    <name type="scientific">Oceanitalea stevensii</name>
    <dbReference type="NCBI Taxonomy" id="2763072"/>
    <lineage>
        <taxon>Bacteria</taxon>
        <taxon>Bacillati</taxon>
        <taxon>Actinomycetota</taxon>
        <taxon>Actinomycetes</taxon>
        <taxon>Micrococcales</taxon>
        <taxon>Bogoriellaceae</taxon>
        <taxon>Georgenia</taxon>
    </lineage>
</organism>
<keyword evidence="3" id="KW-1185">Reference proteome</keyword>